<organism evidence="4 5">
    <name type="scientific">Variovorax defluvii</name>
    <dbReference type="NCBI Taxonomy" id="913761"/>
    <lineage>
        <taxon>Bacteria</taxon>
        <taxon>Pseudomonadati</taxon>
        <taxon>Pseudomonadota</taxon>
        <taxon>Betaproteobacteria</taxon>
        <taxon>Burkholderiales</taxon>
        <taxon>Comamonadaceae</taxon>
        <taxon>Variovorax</taxon>
    </lineage>
</organism>
<dbReference type="PANTHER" id="PTHR11079">
    <property type="entry name" value="CYTOSINE DEAMINASE FAMILY MEMBER"/>
    <property type="match status" value="1"/>
</dbReference>
<dbReference type="Proteomes" id="UP001500975">
    <property type="component" value="Unassembled WGS sequence"/>
</dbReference>
<keyword evidence="1" id="KW-0479">Metal-binding</keyword>
<accession>A0ABP8H625</accession>
<sequence length="176" mass="18938">MNTQLPPTVPTVPAETALEERDGRYLRKAIVWSHAARRRGNRPFGAVIVSAEGEVLAEAYCNTAETGDVTGHAETNAVRMLANRGLSRDALAGATLYSSAEPCLMCAGAIFWSNIGRVVFGIDAERLRVFRGERAEQRDAVLSCRDVFEASAHLIECIGPALLDEAIAAHVGAWST</sequence>
<evidence type="ECO:0000256" key="1">
    <source>
        <dbReference type="ARBA" id="ARBA00022723"/>
    </source>
</evidence>
<dbReference type="PROSITE" id="PS00903">
    <property type="entry name" value="CYT_DCMP_DEAMINASES_1"/>
    <property type="match status" value="1"/>
</dbReference>
<proteinExistence type="predicted"/>
<keyword evidence="2" id="KW-0862">Zinc</keyword>
<evidence type="ECO:0000256" key="2">
    <source>
        <dbReference type="ARBA" id="ARBA00022833"/>
    </source>
</evidence>
<reference evidence="5" key="1">
    <citation type="journal article" date="2019" name="Int. J. Syst. Evol. Microbiol.">
        <title>The Global Catalogue of Microorganisms (GCM) 10K type strain sequencing project: providing services to taxonomists for standard genome sequencing and annotation.</title>
        <authorList>
            <consortium name="The Broad Institute Genomics Platform"/>
            <consortium name="The Broad Institute Genome Sequencing Center for Infectious Disease"/>
            <person name="Wu L."/>
            <person name="Ma J."/>
        </authorList>
    </citation>
    <scope>NUCLEOTIDE SEQUENCE [LARGE SCALE GENOMIC DNA]</scope>
    <source>
        <strain evidence="5">JCM 17804</strain>
    </source>
</reference>
<dbReference type="PROSITE" id="PS51747">
    <property type="entry name" value="CYT_DCMP_DEAMINASES_2"/>
    <property type="match status" value="1"/>
</dbReference>
<feature type="domain" description="CMP/dCMP-type deaminase" evidence="3">
    <location>
        <begin position="20"/>
        <end position="144"/>
    </location>
</feature>
<dbReference type="CDD" id="cd01285">
    <property type="entry name" value="nucleoside_deaminase"/>
    <property type="match status" value="1"/>
</dbReference>
<gene>
    <name evidence="4" type="ORF">GCM10023165_11090</name>
</gene>
<keyword evidence="5" id="KW-1185">Reference proteome</keyword>
<dbReference type="Gene3D" id="3.40.140.10">
    <property type="entry name" value="Cytidine Deaminase, domain 2"/>
    <property type="match status" value="1"/>
</dbReference>
<evidence type="ECO:0000313" key="4">
    <source>
        <dbReference type="EMBL" id="GAA4334931.1"/>
    </source>
</evidence>
<evidence type="ECO:0000259" key="3">
    <source>
        <dbReference type="PROSITE" id="PS51747"/>
    </source>
</evidence>
<comment type="caution">
    <text evidence="4">The sequence shown here is derived from an EMBL/GenBank/DDBJ whole genome shotgun (WGS) entry which is preliminary data.</text>
</comment>
<dbReference type="InterPro" id="IPR016193">
    <property type="entry name" value="Cytidine_deaminase-like"/>
</dbReference>
<dbReference type="PANTHER" id="PTHR11079:SF202">
    <property type="entry name" value="TRNA-SPECIFIC ADENOSINE DEAMINASE"/>
    <property type="match status" value="1"/>
</dbReference>
<dbReference type="InterPro" id="IPR002125">
    <property type="entry name" value="CMP_dCMP_dom"/>
</dbReference>
<dbReference type="Pfam" id="PF00383">
    <property type="entry name" value="dCMP_cyt_deam_1"/>
    <property type="match status" value="1"/>
</dbReference>
<evidence type="ECO:0000313" key="5">
    <source>
        <dbReference type="Proteomes" id="UP001500975"/>
    </source>
</evidence>
<name>A0ABP8H625_9BURK</name>
<protein>
    <submittedName>
        <fullName evidence="4">Nucleoside deaminase</fullName>
    </submittedName>
</protein>
<dbReference type="InterPro" id="IPR016192">
    <property type="entry name" value="APOBEC/CMP_deaminase_Zn-bd"/>
</dbReference>
<dbReference type="RefSeq" id="WP_345536438.1">
    <property type="nucleotide sequence ID" value="NZ_BAABGJ010000009.1"/>
</dbReference>
<dbReference type="EMBL" id="BAABGJ010000009">
    <property type="protein sequence ID" value="GAA4334931.1"/>
    <property type="molecule type" value="Genomic_DNA"/>
</dbReference>
<dbReference type="SUPFAM" id="SSF53927">
    <property type="entry name" value="Cytidine deaminase-like"/>
    <property type="match status" value="1"/>
</dbReference>